<dbReference type="Proteomes" id="UP001527882">
    <property type="component" value="Unassembled WGS sequence"/>
</dbReference>
<accession>A0ABT4QGU3</accession>
<reference evidence="1 2" key="1">
    <citation type="submission" date="2022-12" db="EMBL/GenBank/DDBJ databases">
        <title>Draft genome sequence of Paenibacillus sp. dW9.</title>
        <authorList>
            <person name="Choi E.-W."/>
            <person name="Kim D.-U."/>
        </authorList>
    </citation>
    <scope>NUCLEOTIDE SEQUENCE [LARGE SCALE GENOMIC DNA]</scope>
    <source>
        <strain evidence="2">dW9</strain>
    </source>
</reference>
<dbReference type="EMBL" id="JAQAGZ010000021">
    <property type="protein sequence ID" value="MCZ8516080.1"/>
    <property type="molecule type" value="Genomic_DNA"/>
</dbReference>
<evidence type="ECO:0000313" key="2">
    <source>
        <dbReference type="Proteomes" id="UP001527882"/>
    </source>
</evidence>
<comment type="caution">
    <text evidence="1">The sequence shown here is derived from an EMBL/GenBank/DDBJ whole genome shotgun (WGS) entry which is preliminary data.</text>
</comment>
<dbReference type="Gene3D" id="3.20.20.150">
    <property type="entry name" value="Divalent-metal-dependent TIM barrel enzymes"/>
    <property type="match status" value="1"/>
</dbReference>
<evidence type="ECO:0000313" key="1">
    <source>
        <dbReference type="EMBL" id="MCZ8516080.1"/>
    </source>
</evidence>
<organism evidence="1 2">
    <name type="scientific">Paenibacillus gyeongsangnamensis</name>
    <dbReference type="NCBI Taxonomy" id="3388067"/>
    <lineage>
        <taxon>Bacteria</taxon>
        <taxon>Bacillati</taxon>
        <taxon>Bacillota</taxon>
        <taxon>Bacilli</taxon>
        <taxon>Bacillales</taxon>
        <taxon>Paenibacillaceae</taxon>
        <taxon>Paenibacillus</taxon>
    </lineage>
</organism>
<dbReference type="SUPFAM" id="SSF51658">
    <property type="entry name" value="Xylose isomerase-like"/>
    <property type="match status" value="1"/>
</dbReference>
<gene>
    <name evidence="1" type="ORF">O9H85_27495</name>
</gene>
<dbReference type="RefSeq" id="WP_269884612.1">
    <property type="nucleotide sequence ID" value="NZ_JAQAGZ010000021.1"/>
</dbReference>
<evidence type="ECO:0008006" key="3">
    <source>
        <dbReference type="Google" id="ProtNLM"/>
    </source>
</evidence>
<dbReference type="InterPro" id="IPR036237">
    <property type="entry name" value="Xyl_isomerase-like_sf"/>
</dbReference>
<protein>
    <recommendedName>
        <fullName evidence="3">Sugar phosphate isomerase/epimerase</fullName>
    </recommendedName>
</protein>
<name>A0ABT4QGU3_9BACL</name>
<keyword evidence="2" id="KW-1185">Reference proteome</keyword>
<proteinExistence type="predicted"/>
<sequence>MIWDRLGIITDEVSANVSEALDWIAGCGLRHVEIRTVNGRNVMDLTNEEIGDLRERIERRGLYVSAIASDCRTAEQPITYPKAGRL</sequence>